<keyword evidence="1" id="KW-1185">Reference proteome</keyword>
<proteinExistence type="predicted"/>
<dbReference type="RefSeq" id="XP_075079729.1">
    <property type="nucleotide sequence ID" value="XM_075223628.1"/>
</dbReference>
<evidence type="ECO:0000313" key="1">
    <source>
        <dbReference type="Proteomes" id="UP000790787"/>
    </source>
</evidence>
<reference evidence="1" key="1">
    <citation type="journal article" date="2014" name="Nat. Commun.">
        <title>The tobacco genome sequence and its comparison with those of tomato and potato.</title>
        <authorList>
            <person name="Sierro N."/>
            <person name="Battey J.N."/>
            <person name="Ouadi S."/>
            <person name="Bakaher N."/>
            <person name="Bovet L."/>
            <person name="Willig A."/>
            <person name="Goepfert S."/>
            <person name="Peitsch M.C."/>
            <person name="Ivanov N.V."/>
        </authorList>
    </citation>
    <scope>NUCLEOTIDE SEQUENCE [LARGE SCALE GENOMIC DNA]</scope>
</reference>
<sequence>MTVVYGYNSLEKRKEIWQKLKNLSQTINQPWLLWGDFNAIISTQDRVSKVAPTQVYVQDFASFCSDTIMSEIPWRGEFFTWTNGQMGEDKVISRIDRALGNNDRMMNFDHFTVEIGDPFISDHSPLTLKFQRRNNNIRVPFKFLNAWAVHEDFQSIVSEGWQGENQSCKLATIWSSLEAMKPVFKNLNNRIFKNITEKMDQARRDLTECQQEMNRDYSDQLRMMEKEAKFRLEKWSSIEEKIL</sequence>
<gene>
    <name evidence="2" type="primary">LOC142164962</name>
</gene>
<reference evidence="2" key="2">
    <citation type="submission" date="2025-08" db="UniProtKB">
        <authorList>
            <consortium name="RefSeq"/>
        </authorList>
    </citation>
    <scope>IDENTIFICATION</scope>
    <source>
        <tissue evidence="2">Leaf</tissue>
    </source>
</reference>
<protein>
    <submittedName>
        <fullName evidence="2">Uncharacterized protein LOC142164962</fullName>
    </submittedName>
</protein>
<dbReference type="Proteomes" id="UP000790787">
    <property type="component" value="Chromosome 10"/>
</dbReference>
<evidence type="ECO:0000313" key="2">
    <source>
        <dbReference type="RefSeq" id="XP_075079729.1"/>
    </source>
</evidence>
<organism evidence="1 2">
    <name type="scientific">Nicotiana tabacum</name>
    <name type="common">Common tobacco</name>
    <dbReference type="NCBI Taxonomy" id="4097"/>
    <lineage>
        <taxon>Eukaryota</taxon>
        <taxon>Viridiplantae</taxon>
        <taxon>Streptophyta</taxon>
        <taxon>Embryophyta</taxon>
        <taxon>Tracheophyta</taxon>
        <taxon>Spermatophyta</taxon>
        <taxon>Magnoliopsida</taxon>
        <taxon>eudicotyledons</taxon>
        <taxon>Gunneridae</taxon>
        <taxon>Pentapetalae</taxon>
        <taxon>asterids</taxon>
        <taxon>lamiids</taxon>
        <taxon>Solanales</taxon>
        <taxon>Solanaceae</taxon>
        <taxon>Nicotianoideae</taxon>
        <taxon>Nicotianeae</taxon>
        <taxon>Nicotiana</taxon>
    </lineage>
</organism>
<accession>A0AC58S425</accession>
<name>A0AC58S425_TOBAC</name>